<dbReference type="Pfam" id="PF01551">
    <property type="entry name" value="Peptidase_M23"/>
    <property type="match status" value="1"/>
</dbReference>
<dbReference type="InterPro" id="IPR016047">
    <property type="entry name" value="M23ase_b-sheet_dom"/>
</dbReference>
<evidence type="ECO:0000313" key="5">
    <source>
        <dbReference type="EMBL" id="AFD27729.1"/>
    </source>
</evidence>
<protein>
    <submittedName>
        <fullName evidence="5">Phage tail tape measure protein, family, core region domain protein</fullName>
    </submittedName>
</protein>
<proteinExistence type="predicted"/>
<evidence type="ECO:0000256" key="2">
    <source>
        <dbReference type="SAM" id="MobiDB-lite"/>
    </source>
</evidence>
<keyword evidence="1" id="KW-1188">Viral release from host cell</keyword>
<dbReference type="Pfam" id="PF10145">
    <property type="entry name" value="PhageMin_Tail"/>
    <property type="match status" value="1"/>
</dbReference>
<feature type="domain" description="M23ase beta-sheet core" evidence="3">
    <location>
        <begin position="920"/>
        <end position="1019"/>
    </location>
</feature>
<keyword evidence="5" id="KW-0614">Plasmid</keyword>
<dbReference type="SUPFAM" id="SSF51261">
    <property type="entry name" value="Duplicated hybrid motif"/>
    <property type="match status" value="1"/>
</dbReference>
<dbReference type="InterPro" id="IPR010090">
    <property type="entry name" value="Phage_tape_meas"/>
</dbReference>
<keyword evidence="6" id="KW-1185">Reference proteome</keyword>
<name>H8H2I2_DEIGI</name>
<dbReference type="PATRIC" id="fig|745776.4.peg.3749"/>
<dbReference type="NCBIfam" id="TIGR01760">
    <property type="entry name" value="tape_meas_TP901"/>
    <property type="match status" value="1"/>
</dbReference>
<organism evidence="5 6">
    <name type="scientific">Deinococcus gobiensis (strain DSM 21396 / JCM 16679 / CGMCC 1.7299 / I-0)</name>
    <dbReference type="NCBI Taxonomy" id="745776"/>
    <lineage>
        <taxon>Bacteria</taxon>
        <taxon>Thermotogati</taxon>
        <taxon>Deinococcota</taxon>
        <taxon>Deinococci</taxon>
        <taxon>Deinococcales</taxon>
        <taxon>Deinococcaceae</taxon>
        <taxon>Deinococcus</taxon>
    </lineage>
</organism>
<evidence type="ECO:0000259" key="4">
    <source>
        <dbReference type="Pfam" id="PF10145"/>
    </source>
</evidence>
<gene>
    <name evidence="5" type="ordered locus">DGo_PB0460</name>
</gene>
<dbReference type="CDD" id="cd12797">
    <property type="entry name" value="M23_peptidase"/>
    <property type="match status" value="1"/>
</dbReference>
<feature type="region of interest" description="Disordered" evidence="2">
    <location>
        <begin position="1169"/>
        <end position="1213"/>
    </location>
</feature>
<sequence length="2314" mass="243267">MTQQTTRVGSLGLGVELDFSTAHQQLQQYQQRIAQSASPRLQVQLDTRAALSATDRVRQDIAALGTVSQQQTAQQVQATRILGAQYEAARKAIQQQNAATVAASRADQAAAQARTAQLREQQVQLSLNLRLAEQQRRAEQQRSTQTISALDNEQRSYRNLWRAQQISADEQIAAQRKIHEQALLQAAAVDKTTDAYRRLTQIAANAQHGINAAQGINTPGGLAASIQQGVLGALGNLGPFGALLEQVVTNGMMAAQQAAREGAQHVAAQAGAGLRTGLAAQSPGVQAAAANLGQDVQQGAQAALDIRSPSRVMHQIGVQAGQGLVGGLNSQRAAVTGAAAGLGQAVQQGAQAAALAAGASGGGVGGSAAPLVATLPSAQANLRGVATQAALTTLAVGGTALALGVLGTGLVNGAKKAAEYQQGLADISTLTDKLPGQLGKLGTDLLKMTVDTGKSFTELKKAYEEIQGASVRGTDNEADALTALERMATLAKVTKVEAQVSADAVTSLLNAYGMDITQTTRVSDLLWTSVKAGKVQLGEIARSLGSVAGQAKGLNVPIEELLGAMAMLTTRGIPASTALEYIRSALSNVQKPSIQAKETAKALGIEFSATALKSMGLIKFLDQMGSGVGDNSEALSRLIGDVGGLQAVMGLLQGGLSDSNDIMRQLTNSTGQLDEANAKLKGTAVDAVNRFHAAWDRTQILFSGGLLNTFTNFLDKGVNPVLKSIGDMQTKLDGMKDVGEIKAVLKIDWAKDDPTTMAYKLFVGGAQGTKEFAGAAAEGLQRDAAHIIDPLTKIWNAVAGRMRAEDLQGELQRRGVIERPTSVGGASSQLRQIQNDMPGYQALLVQALNRSAQASEAILQSIGRGTATTGTVPAIGPLIPGQSRGEEVSGLAAVGFMGLAGRNRGTPYGQTYGPRGSWGRHNGEDWFAPTGTEIKAAFTGYVSTRWSDTTGHLLEITDAKGQKILLGHLDRYAAGVEQAVKAAGGRLLVQQGQLLAYVGQTGSLAHKDLGPGNAHVHVMGYDARGRVVDPMGQSYTPVTGTPAVLSPAAAAAALPTRRQSDAALIAEARRILTRVEERTKAGDLTGKLKAEGVLAAFEKGGPRAAGAIEVARLQLGQLNKETSKFGQGYDALSQQLKMAASTFKVSDDVPGYIRSLDAVAAAAGRAAEAERRRNGDKSEKYQALKDLQGDAVDKARSQREAIQREEDRADKDAATRNANRLKSQQAFTAALAAGSVADAQRALDSLKDRQQEELALYTEDAAKRAQVIERTGPQILAASDKLINLQRDQKVRAARQEADEALKVEGADPVAVEGARREAVRQAYRQATADRAAARRAQASAERTADLEAEKAAEQARANRLAADRALADGQLDLARKRAQAVVTGYDDAVKAAGDSARAQLDVEERLGRDVLAARNVLSTAEAQAEKTRLERERNAAVNVTGLTLRQRQDLWRQYGARIAQVDQDLQATLTRNGEASAKAVDAAWSKVFSDDDVERAKAYTEKVQGILASIPGQDEEGLIRIYTEAQANRDTTLMNAVFDEWEKRREAEEAGLRAIQKTWSDGVAADALTLSNQLQELGDNEGAVNALQVALGQVMDAAQRGEDAGEAVNSLTLALNNLGDALGLDDQFNTFVAQLSGTLDEQVMQVADQLATLEGKTDAGSLRLRSKLAAYLADLRRSLPDYGNPYAAGLIPGASGFQTSGDASGGRAVLDATSLTQRLGTASNGAGDGVTTDPDGTVVVRVKLEDEGDLNRAILEATNLLDSELGQSLPEGVRKGLEDAVAGAQAYKDALISITGEGVADGASEALKNAAQPPKNLFAESAQQIFDMQASGDLTDPVKVGALRQALDTLRQTGGLTDVQLANLNATIDQLTSNDLGTVNLGKRFDLSQWQKDIQDLSDEFDAGWIDAGTYTERLGLAGDKLREYAAEAEAAGNPKLAQTFRDQAAALRAMNPQIAGALLRIGKVQEYAGYVQQAAGAFGQLASAIGQGEEDYDRVTGQKLQTPWKDLAANLEGVGNAAGKVLDILGDVAKVVANPADIGAWISLVTKVVSSVADAIAGFQKARAEVSRLKAEFTEDNPFLNADDYQKVFTRSRGWFADTFGGGPEVVNEIDKIGLTFAKTMQGAFASGIKKGLTDAIRGGDINLFSKALHEEVYGGLVEGMVDVFLNEELLKNIIAPAIKAWSDALKTPDTADDAAALAGIDAAVAQVDQQAARFYSDVAPKLQGLQEKWGLTPEATQGVDTTGLSTAPPAIQYALSTPLLEGITKLDATIGRLDGTVGTLGQILRDGIPVTVTVQQGGSSYQSTTGALAGR</sequence>
<geneLocation type="plasmid" evidence="5 6">
    <name>P2</name>
</geneLocation>
<dbReference type="PANTHER" id="PTHR37813:SF1">
    <property type="entry name" value="FELS-2 PROPHAGE PROTEIN"/>
    <property type="match status" value="1"/>
</dbReference>
<dbReference type="OrthoDB" id="74365at2"/>
<dbReference type="EMBL" id="CP002193">
    <property type="protein sequence ID" value="AFD27729.1"/>
    <property type="molecule type" value="Genomic_DNA"/>
</dbReference>
<dbReference type="Gene3D" id="2.70.70.10">
    <property type="entry name" value="Glucose Permease (Domain IIA)"/>
    <property type="match status" value="1"/>
</dbReference>
<dbReference type="HOGENOM" id="CLU_232398_0_0_0"/>
<dbReference type="RefSeq" id="WP_014686821.1">
    <property type="nucleotide sequence ID" value="NC_017791.1"/>
</dbReference>
<dbReference type="PANTHER" id="PTHR37813">
    <property type="entry name" value="FELS-2 PROPHAGE PROTEIN"/>
    <property type="match status" value="1"/>
</dbReference>
<evidence type="ECO:0000256" key="1">
    <source>
        <dbReference type="ARBA" id="ARBA00022612"/>
    </source>
</evidence>
<dbReference type="KEGG" id="dgo:DGo_PB0460"/>
<accession>H8H2I2</accession>
<reference evidence="5 6" key="1">
    <citation type="journal article" date="2012" name="PLoS ONE">
        <title>Genome sequence and transcriptome analysis of the radioresistant bacterium Deinococcus gobiensis: insights into the extreme environmental adaptations.</title>
        <authorList>
            <person name="Yuan M."/>
            <person name="Chen M."/>
            <person name="Zhang W."/>
            <person name="Lu W."/>
            <person name="Wang J."/>
            <person name="Yang M."/>
            <person name="Zhao P."/>
            <person name="Tang R."/>
            <person name="Li X."/>
            <person name="Hao Y."/>
            <person name="Zhou Z."/>
            <person name="Zhan Y."/>
            <person name="Yu H."/>
            <person name="Teng C."/>
            <person name="Yan Y."/>
            <person name="Ping S."/>
            <person name="Wang Y."/>
            <person name="Lin M."/>
        </authorList>
    </citation>
    <scope>NUCLEOTIDE SEQUENCE [LARGE SCALE GENOMIC DNA]</scope>
    <source>
        <strain evidence="6">DSM 21396 / JCM 16679 / CGMCC 1.7299 / I-0</strain>
        <plasmid evidence="5">P2</plasmid>
    </source>
</reference>
<dbReference type="InterPro" id="IPR011055">
    <property type="entry name" value="Dup_hybrid_motif"/>
</dbReference>
<evidence type="ECO:0000259" key="3">
    <source>
        <dbReference type="Pfam" id="PF01551"/>
    </source>
</evidence>
<dbReference type="Proteomes" id="UP000007575">
    <property type="component" value="Plasmid P2"/>
</dbReference>
<feature type="domain" description="Phage tail tape measure protein" evidence="4">
    <location>
        <begin position="445"/>
        <end position="634"/>
    </location>
</feature>
<evidence type="ECO:0000313" key="6">
    <source>
        <dbReference type="Proteomes" id="UP000007575"/>
    </source>
</evidence>